<evidence type="ECO:0000313" key="5">
    <source>
        <dbReference type="Proteomes" id="UP001431775"/>
    </source>
</evidence>
<proteinExistence type="inferred from homology"/>
<dbReference type="Gene3D" id="1.20.1600.10">
    <property type="entry name" value="Outer membrane efflux proteins (OEP)"/>
    <property type="match status" value="1"/>
</dbReference>
<comment type="caution">
    <text evidence="4">The sequence shown here is derived from an EMBL/GenBank/DDBJ whole genome shotgun (WGS) entry which is preliminary data.</text>
</comment>
<protein>
    <submittedName>
        <fullName evidence="4">Efflux transporter outer membrane subunit</fullName>
    </submittedName>
</protein>
<comment type="subcellular location">
    <subcellularLocation>
        <location evidence="2">Cell membrane</location>
        <topology evidence="2">Lipid-anchor</topology>
    </subcellularLocation>
</comment>
<keyword evidence="2" id="KW-0812">Transmembrane</keyword>
<dbReference type="Pfam" id="PF02321">
    <property type="entry name" value="OEP"/>
    <property type="match status" value="2"/>
</dbReference>
<dbReference type="Gene3D" id="2.20.200.10">
    <property type="entry name" value="Outer membrane efflux proteins (OEP)"/>
    <property type="match status" value="1"/>
</dbReference>
<dbReference type="SUPFAM" id="SSF56954">
    <property type="entry name" value="Outer membrane efflux proteins (OEP)"/>
    <property type="match status" value="1"/>
</dbReference>
<keyword evidence="2" id="KW-0449">Lipoprotein</keyword>
<dbReference type="NCBIfam" id="TIGR01845">
    <property type="entry name" value="outer_NodT"/>
    <property type="match status" value="1"/>
</dbReference>
<keyword evidence="2" id="KW-0472">Membrane</keyword>
<evidence type="ECO:0000313" key="4">
    <source>
        <dbReference type="EMBL" id="MDI2113811.1"/>
    </source>
</evidence>
<reference evidence="4" key="1">
    <citation type="submission" date="2023-05" db="EMBL/GenBank/DDBJ databases">
        <title>Whole genome sequence of Commensalibacter sp.</title>
        <authorList>
            <person name="Charoenyingcharoen P."/>
            <person name="Yukphan P."/>
        </authorList>
    </citation>
    <scope>NUCLEOTIDE SEQUENCE</scope>
    <source>
        <strain evidence="4">TBRC 10068</strain>
    </source>
</reference>
<dbReference type="InterPro" id="IPR010131">
    <property type="entry name" value="MdtP/NodT-like"/>
</dbReference>
<keyword evidence="5" id="KW-1185">Reference proteome</keyword>
<evidence type="ECO:0000256" key="2">
    <source>
        <dbReference type="RuleBase" id="RU362097"/>
    </source>
</evidence>
<dbReference type="EMBL" id="JASBAN010000002">
    <property type="protein sequence ID" value="MDI2113811.1"/>
    <property type="molecule type" value="Genomic_DNA"/>
</dbReference>
<name>A0ABT6QA77_9PROT</name>
<evidence type="ECO:0000256" key="3">
    <source>
        <dbReference type="SAM" id="Coils"/>
    </source>
</evidence>
<organism evidence="4 5">
    <name type="scientific">Commensalibacter nepenthis</name>
    <dbReference type="NCBI Taxonomy" id="3043872"/>
    <lineage>
        <taxon>Bacteria</taxon>
        <taxon>Pseudomonadati</taxon>
        <taxon>Pseudomonadota</taxon>
        <taxon>Alphaproteobacteria</taxon>
        <taxon>Acetobacterales</taxon>
        <taxon>Acetobacteraceae</taxon>
    </lineage>
</organism>
<comment type="similarity">
    <text evidence="1 2">Belongs to the outer membrane factor (OMF) (TC 1.B.17) family.</text>
</comment>
<dbReference type="PANTHER" id="PTHR30203:SF25">
    <property type="entry name" value="OUTER MEMBRANE PROTEIN-RELATED"/>
    <property type="match status" value="1"/>
</dbReference>
<sequence length="502" mass="54850">MFKKNNFIFVFSLLLLGGCSVGPDWEKPTAKLPSSFLPPTGKPAKSQVITMPVDPMWWNIFQDKELSSLVSRVAAANLDVAEASARLAQSRSERRIVGADRYPTAHLNASYARERASPNGILGLMGTTQPQAIDTIANGSPGFGPSALPGSSGSHPFNLWQYGFDSSWEVDLWGRVRRSVEASSAMVEASEDTRRGILISVLAEIARDYIQLRGVQAQIIIVKENLDIATHSLSLTKLRFTNGATTNLDVANASAQVATIRADLPELQKQEAQLINALSFLLGEPPRALKQELSTPQPVPPVPPRVPMGLPSDLARFRPDIRAAEAQLHAATANIGVAKADFYPRITLSGSLDIQALQFSGLGALASRQYGLGPTISIPFFEGGKLHGTLELRKAQQKEMAINYQRTVLRAWHEVDDALTTYNAAQNQREQWQESVKQNQTALEIAQTQYKEGVIDFLNVISVQNKLLLAQRALVKMDTDTDVALTNLYKALGGGWQADFPI</sequence>
<keyword evidence="2" id="KW-0564">Palmitate</keyword>
<keyword evidence="3" id="KW-0175">Coiled coil</keyword>
<dbReference type="InterPro" id="IPR003423">
    <property type="entry name" value="OMP_efflux"/>
</dbReference>
<dbReference type="PROSITE" id="PS51257">
    <property type="entry name" value="PROKAR_LIPOPROTEIN"/>
    <property type="match status" value="1"/>
</dbReference>
<keyword evidence="2" id="KW-1134">Transmembrane beta strand</keyword>
<dbReference type="RefSeq" id="WP_281463458.1">
    <property type="nucleotide sequence ID" value="NZ_JASBAN010000002.1"/>
</dbReference>
<feature type="coiled-coil region" evidence="3">
    <location>
        <begin position="415"/>
        <end position="442"/>
    </location>
</feature>
<dbReference type="Proteomes" id="UP001431775">
    <property type="component" value="Unassembled WGS sequence"/>
</dbReference>
<gene>
    <name evidence="4" type="ORF">QJV33_11075</name>
</gene>
<accession>A0ABT6QA77</accession>
<dbReference type="PANTHER" id="PTHR30203">
    <property type="entry name" value="OUTER MEMBRANE CATION EFFLUX PROTEIN"/>
    <property type="match status" value="1"/>
</dbReference>
<evidence type="ECO:0000256" key="1">
    <source>
        <dbReference type="ARBA" id="ARBA00007613"/>
    </source>
</evidence>